<dbReference type="InterPro" id="IPR008407">
    <property type="entry name" value="Brnchd-chn_aa_trnsp_AzlD"/>
</dbReference>
<dbReference type="Proteomes" id="UP000199520">
    <property type="component" value="Unassembled WGS sequence"/>
</dbReference>
<evidence type="ECO:0000256" key="1">
    <source>
        <dbReference type="SAM" id="Phobius"/>
    </source>
</evidence>
<protein>
    <submittedName>
        <fullName evidence="2">Branched-chain amino acid transport protein</fullName>
    </submittedName>
</protein>
<evidence type="ECO:0000313" key="3">
    <source>
        <dbReference type="Proteomes" id="UP000199520"/>
    </source>
</evidence>
<accession>A0A1I4KHH7</accession>
<feature type="transmembrane region" description="Helical" evidence="1">
    <location>
        <begin position="60"/>
        <end position="81"/>
    </location>
</feature>
<dbReference type="STRING" id="1123291.SAMN04490355_101789"/>
<dbReference type="EMBL" id="FOTS01000017">
    <property type="protein sequence ID" value="SFL78071.1"/>
    <property type="molecule type" value="Genomic_DNA"/>
</dbReference>
<name>A0A1I4KHH7_9FIRM</name>
<evidence type="ECO:0000313" key="2">
    <source>
        <dbReference type="EMBL" id="SFL78071.1"/>
    </source>
</evidence>
<organism evidence="2 3">
    <name type="scientific">Pelosinus propionicus DSM 13327</name>
    <dbReference type="NCBI Taxonomy" id="1123291"/>
    <lineage>
        <taxon>Bacteria</taxon>
        <taxon>Bacillati</taxon>
        <taxon>Bacillota</taxon>
        <taxon>Negativicutes</taxon>
        <taxon>Selenomonadales</taxon>
        <taxon>Sporomusaceae</taxon>
        <taxon>Pelosinus</taxon>
    </lineage>
</organism>
<keyword evidence="1" id="KW-0812">Transmembrane</keyword>
<reference evidence="3" key="1">
    <citation type="submission" date="2016-10" db="EMBL/GenBank/DDBJ databases">
        <authorList>
            <person name="Varghese N."/>
            <person name="Submissions S."/>
        </authorList>
    </citation>
    <scope>NUCLEOTIDE SEQUENCE [LARGE SCALE GENOMIC DNA]</scope>
    <source>
        <strain evidence="3">DSM 13327</strain>
    </source>
</reference>
<dbReference type="Pfam" id="PF05437">
    <property type="entry name" value="AzlD"/>
    <property type="match status" value="1"/>
</dbReference>
<sequence length="103" mass="11017">MRFEILISILAMAVVTFATRFASIGLLGNVPAGLGRFLKHVPTAILTALIAPALFAPKGYIAITFSNHYLLAGIVTALVAYNRQPPIVTMGAGMTMILVLRMM</sequence>
<dbReference type="RefSeq" id="WP_090936804.1">
    <property type="nucleotide sequence ID" value="NZ_FOTS01000017.1"/>
</dbReference>
<dbReference type="OrthoDB" id="7870017at2"/>
<keyword evidence="1" id="KW-1133">Transmembrane helix</keyword>
<keyword evidence="3" id="KW-1185">Reference proteome</keyword>
<proteinExistence type="predicted"/>
<dbReference type="AlphaFoldDB" id="A0A1I4KHH7"/>
<gene>
    <name evidence="2" type="ORF">SAMN04490355_101789</name>
</gene>
<keyword evidence="1" id="KW-0472">Membrane</keyword>